<evidence type="ECO:0000313" key="2">
    <source>
        <dbReference type="Proteomes" id="UP001214201"/>
    </source>
</evidence>
<organism evidence="1 2">
    <name type="scientific">Xanthomonas cucurbitae</name>
    <dbReference type="NCBI Taxonomy" id="56453"/>
    <lineage>
        <taxon>Bacteria</taxon>
        <taxon>Pseudomonadati</taxon>
        <taxon>Pseudomonadota</taxon>
        <taxon>Gammaproteobacteria</taxon>
        <taxon>Lysobacterales</taxon>
        <taxon>Lysobacteraceae</taxon>
        <taxon>Xanthomonas</taxon>
    </lineage>
</organism>
<name>A0ABY7YCD9_9XANT</name>
<sequence length="74" mass="8282">MQEEVIDKSWESGEGRHHAAMSAKRVVLACDMRYRMVNEDGMAAARGIGIHWHSVLNLRRHRHGRCACNGAALA</sequence>
<dbReference type="Proteomes" id="UP001214201">
    <property type="component" value="Chromosome"/>
</dbReference>
<proteinExistence type="predicted"/>
<protein>
    <submittedName>
        <fullName evidence="1">Uncharacterized protein</fullName>
    </submittedName>
</protein>
<accession>A0ABY7YCD9</accession>
<reference evidence="1 2" key="1">
    <citation type="submission" date="2021-08" db="EMBL/GenBank/DDBJ databases">
        <title>Genome sequences of Xanthomonas cucurbitae isolates from 5 Midwestern US states.</title>
        <authorList>
            <person name="Hind S.R."/>
        </authorList>
    </citation>
    <scope>NUCLEOTIDE SEQUENCE [LARGE SCALE GENOMIC DNA]</scope>
    <source>
        <strain evidence="1 2">OH_261</strain>
    </source>
</reference>
<keyword evidence="2" id="KW-1185">Reference proteome</keyword>
<evidence type="ECO:0000313" key="1">
    <source>
        <dbReference type="EMBL" id="WDM71502.1"/>
    </source>
</evidence>
<gene>
    <name evidence="1" type="ORF">K6978_19635</name>
</gene>
<dbReference type="EMBL" id="CP082214">
    <property type="protein sequence ID" value="WDM71502.1"/>
    <property type="molecule type" value="Genomic_DNA"/>
</dbReference>
<dbReference type="RefSeq" id="WP_159407819.1">
    <property type="nucleotide sequence ID" value="NZ_CP033326.1"/>
</dbReference>